<organism evidence="2 3">
    <name type="scientific">Gloeothece verrucosa (strain PCC 7822)</name>
    <name type="common">Cyanothece sp. (strain PCC 7822)</name>
    <dbReference type="NCBI Taxonomy" id="497965"/>
    <lineage>
        <taxon>Bacteria</taxon>
        <taxon>Bacillati</taxon>
        <taxon>Cyanobacteriota</taxon>
        <taxon>Cyanophyceae</taxon>
        <taxon>Oscillatoriophycideae</taxon>
        <taxon>Chroococcales</taxon>
        <taxon>Aphanothecaceae</taxon>
        <taxon>Gloeothece</taxon>
        <taxon>Gloeothece verrucosa</taxon>
    </lineage>
</organism>
<dbReference type="AlphaFoldDB" id="E0UCU6"/>
<dbReference type="STRING" id="497965.Cyan7822_4501"/>
<dbReference type="OrthoDB" id="465629at2"/>
<dbReference type="HOGENOM" id="CLU_137372_0_0_3"/>
<protein>
    <recommendedName>
        <fullName evidence="1">SnoaL-like domain-containing protein</fullName>
    </recommendedName>
</protein>
<gene>
    <name evidence="2" type="ordered locus">Cyan7822_4501</name>
</gene>
<dbReference type="Proteomes" id="UP000008206">
    <property type="component" value="Chromosome"/>
</dbReference>
<sequence>MTELTQALPQTISIEGITNPVILAYFENLNREDYQAAASLFAPEGALHPPFEEPIVGAEAITAYLQAEAKGMKLAPRQGIMETLEDDSQQYQISGKVKTPLFSVNVGWKFILTPLQEIIFVEVKLLASPQELLNLRR</sequence>
<evidence type="ECO:0000259" key="1">
    <source>
        <dbReference type="Pfam" id="PF12680"/>
    </source>
</evidence>
<dbReference type="EMBL" id="CP002198">
    <property type="protein sequence ID" value="ADN16411.1"/>
    <property type="molecule type" value="Genomic_DNA"/>
</dbReference>
<evidence type="ECO:0000313" key="2">
    <source>
        <dbReference type="EMBL" id="ADN16411.1"/>
    </source>
</evidence>
<feature type="domain" description="SnoaL-like" evidence="1">
    <location>
        <begin position="24"/>
        <end position="69"/>
    </location>
</feature>
<reference evidence="3" key="1">
    <citation type="journal article" date="2011" name="MBio">
        <title>Novel metabolic attributes of the genus Cyanothece, comprising a group of unicellular nitrogen-fixing Cyanobacteria.</title>
        <authorList>
            <person name="Bandyopadhyay A."/>
            <person name="Elvitigala T."/>
            <person name="Welsh E."/>
            <person name="Stockel J."/>
            <person name="Liberton M."/>
            <person name="Min H."/>
            <person name="Sherman L.A."/>
            <person name="Pakrasi H.B."/>
        </authorList>
    </citation>
    <scope>NUCLEOTIDE SEQUENCE [LARGE SCALE GENOMIC DNA]</scope>
    <source>
        <strain evidence="3">PCC 7822</strain>
    </source>
</reference>
<dbReference type="InterPro" id="IPR037401">
    <property type="entry name" value="SnoaL-like"/>
</dbReference>
<keyword evidence="3" id="KW-1185">Reference proteome</keyword>
<dbReference type="eggNOG" id="COG3631">
    <property type="taxonomic scope" value="Bacteria"/>
</dbReference>
<dbReference type="RefSeq" id="WP_013324474.1">
    <property type="nucleotide sequence ID" value="NC_014501.1"/>
</dbReference>
<dbReference type="Gene3D" id="3.10.450.50">
    <property type="match status" value="1"/>
</dbReference>
<proteinExistence type="predicted"/>
<name>E0UCU6_GLOV7</name>
<dbReference type="Pfam" id="PF12680">
    <property type="entry name" value="SnoaL_2"/>
    <property type="match status" value="1"/>
</dbReference>
<accession>E0UCU6</accession>
<dbReference type="KEGG" id="cyj:Cyan7822_4501"/>
<dbReference type="InterPro" id="IPR032710">
    <property type="entry name" value="NTF2-like_dom_sf"/>
</dbReference>
<evidence type="ECO:0000313" key="3">
    <source>
        <dbReference type="Proteomes" id="UP000008206"/>
    </source>
</evidence>
<dbReference type="SUPFAM" id="SSF54427">
    <property type="entry name" value="NTF2-like"/>
    <property type="match status" value="1"/>
</dbReference>